<protein>
    <recommendedName>
        <fullName evidence="4">Peptidase C-terminal archaeal/bacterial domain-containing protein</fullName>
    </recommendedName>
</protein>
<evidence type="ECO:0000313" key="3">
    <source>
        <dbReference type="Proteomes" id="UP000663802"/>
    </source>
</evidence>
<proteinExistence type="predicted"/>
<keyword evidence="3" id="KW-1185">Reference proteome</keyword>
<sequence>MRRKIIAMVMTLFVFSSTTVAFADEKKADLKEGTKLLEQNSKVKMNKKPLSDKELRAAEGIKDLDKLNKAKLSLKAKNVTTKKGQAKEKYSLEKNKSGIASFAAEAAENTDPNNAYLLNFQTVINGNISVQGEQRWYNLAVDKNTRIATYLTMGADADFDLYLFKLDQTTMQLNLVKASESAIGQSEIVDDVVGPGIYYFMVSGYQGSGSYQLLSFGANSYIDNELNDTAATATTLSNNSFNINGAIDNPYDYDFYKAQLTSERMAKFNFTQPSGSGYKAYISTDGANFSEINTATTYDLNAGTYYFVVASSDGSFNNSNPYNLQLSSVGYNSNLLTVVYTNDLTSFFQVDSGRTNFYVNGNPINFSYSYENHVVNSAGWIDTYMNLYQRPEQNVAIYQSEVNQTSTDLPCFIKYQTNFAGGGSRNKALLLTVFNTSLSVNRYAGGAYAGEKAFYTSKMAEVVIDIDTGKVIDLVYPNYYYMYGNQSYTITKPYPSTYNSNLLQN</sequence>
<name>A0ABQ1E5M1_9CLOT</name>
<evidence type="ECO:0008006" key="4">
    <source>
        <dbReference type="Google" id="ProtNLM"/>
    </source>
</evidence>
<feature type="signal peptide" evidence="1">
    <location>
        <begin position="1"/>
        <end position="23"/>
    </location>
</feature>
<evidence type="ECO:0000313" key="2">
    <source>
        <dbReference type="EMBL" id="GFZ30033.1"/>
    </source>
</evidence>
<gene>
    <name evidence="2" type="ORF">CSC2_05590</name>
</gene>
<dbReference type="RefSeq" id="WP_206868039.1">
    <property type="nucleotide sequence ID" value="NZ_BMBA01000001.1"/>
</dbReference>
<evidence type="ECO:0000256" key="1">
    <source>
        <dbReference type="SAM" id="SignalP"/>
    </source>
</evidence>
<accession>A0ABQ1E5M1</accession>
<reference evidence="2 3" key="1">
    <citation type="journal article" date="2021" name="Int. J. Syst. Evol. Microbiol.">
        <title>Clostridium zeae sp. nov., isolated from corn silage.</title>
        <authorList>
            <person name="Kobayashi H."/>
            <person name="Tanizawa Y."/>
            <person name="Yagura M."/>
            <person name="Sakamoto M."/>
            <person name="Ohkuma M."/>
            <person name="Tohno M."/>
        </authorList>
    </citation>
    <scope>NUCLEOTIDE SEQUENCE [LARGE SCALE GENOMIC DNA]</scope>
    <source>
        <strain evidence="2 3">CSC2</strain>
    </source>
</reference>
<dbReference type="SUPFAM" id="SSF89260">
    <property type="entry name" value="Collagen-binding domain"/>
    <property type="match status" value="2"/>
</dbReference>
<organism evidence="2 3">
    <name type="scientific">Clostridium zeae</name>
    <dbReference type="NCBI Taxonomy" id="2759022"/>
    <lineage>
        <taxon>Bacteria</taxon>
        <taxon>Bacillati</taxon>
        <taxon>Bacillota</taxon>
        <taxon>Clostridia</taxon>
        <taxon>Eubacteriales</taxon>
        <taxon>Clostridiaceae</taxon>
        <taxon>Clostridium</taxon>
    </lineage>
</organism>
<feature type="chain" id="PRO_5046105455" description="Peptidase C-terminal archaeal/bacterial domain-containing protein" evidence="1">
    <location>
        <begin position="24"/>
        <end position="505"/>
    </location>
</feature>
<dbReference type="Gene3D" id="2.60.120.380">
    <property type="match status" value="2"/>
</dbReference>
<dbReference type="EMBL" id="BMBA01000001">
    <property type="protein sequence ID" value="GFZ30033.1"/>
    <property type="molecule type" value="Genomic_DNA"/>
</dbReference>
<keyword evidence="1" id="KW-0732">Signal</keyword>
<dbReference type="Proteomes" id="UP000663802">
    <property type="component" value="Unassembled WGS sequence"/>
</dbReference>
<comment type="caution">
    <text evidence="2">The sequence shown here is derived from an EMBL/GenBank/DDBJ whole genome shotgun (WGS) entry which is preliminary data.</text>
</comment>